<proteinExistence type="predicted"/>
<protein>
    <submittedName>
        <fullName evidence="3">RNF111_N domain-containing protein</fullName>
    </submittedName>
</protein>
<accession>A0A0N5AVE7</accession>
<evidence type="ECO:0000313" key="3">
    <source>
        <dbReference type="WBParaSite" id="SMUV_0000886401-mRNA-1"/>
    </source>
</evidence>
<reference evidence="3" key="1">
    <citation type="submission" date="2017-02" db="UniProtKB">
        <authorList>
            <consortium name="WormBaseParasite"/>
        </authorList>
    </citation>
    <scope>IDENTIFICATION</scope>
</reference>
<dbReference type="WBParaSite" id="SMUV_0000886401-mRNA-1">
    <property type="protein sequence ID" value="SMUV_0000886401-mRNA-1"/>
    <property type="gene ID" value="SMUV_0000886401"/>
</dbReference>
<dbReference type="AlphaFoldDB" id="A0A0N5AVE7"/>
<organism evidence="2 3">
    <name type="scientific">Syphacia muris</name>
    <dbReference type="NCBI Taxonomy" id="451379"/>
    <lineage>
        <taxon>Eukaryota</taxon>
        <taxon>Metazoa</taxon>
        <taxon>Ecdysozoa</taxon>
        <taxon>Nematoda</taxon>
        <taxon>Chromadorea</taxon>
        <taxon>Rhabditida</taxon>
        <taxon>Spirurina</taxon>
        <taxon>Oxyuridomorpha</taxon>
        <taxon>Oxyuroidea</taxon>
        <taxon>Oxyuridae</taxon>
        <taxon>Syphacia</taxon>
    </lineage>
</organism>
<feature type="region of interest" description="Disordered" evidence="1">
    <location>
        <begin position="170"/>
        <end position="192"/>
    </location>
</feature>
<name>A0A0N5AVE7_9BILA</name>
<keyword evidence="2" id="KW-1185">Reference proteome</keyword>
<sequence length="308" mass="34609">MMENTEAGIEECSRLLEASSISCQEQQRSSNKILDETNSDYSSEADDTSINKTSAKSLSVFVDGSFEDQDIVNDATFSSSPTESSDSGVYSLESLFSSQSSSPNLSPVHKTPNRLVKWESVLSQQPVNVRQRSTSEGCGLKSILKRTLPAVERRGRFTRSLSECQQEIEVKVRTSTNGSSEEIDTPDGDDVRKKHVSFSERLVQRHSFRPNSSILGQRKKNQKKSRNKLKKKLLKENLLQTQLDSKDVNELDEQVEYESDVEVEKSTGRRRLLRSSICEESYVVFGSCVMNEDLVNNVIQEEAIEICS</sequence>
<feature type="region of interest" description="Disordered" evidence="1">
    <location>
        <begin position="23"/>
        <end position="49"/>
    </location>
</feature>
<dbReference type="Proteomes" id="UP000046393">
    <property type="component" value="Unplaced"/>
</dbReference>
<evidence type="ECO:0000313" key="2">
    <source>
        <dbReference type="Proteomes" id="UP000046393"/>
    </source>
</evidence>
<feature type="compositionally biased region" description="Polar residues" evidence="1">
    <location>
        <begin position="23"/>
        <end position="32"/>
    </location>
</feature>
<evidence type="ECO:0000256" key="1">
    <source>
        <dbReference type="SAM" id="MobiDB-lite"/>
    </source>
</evidence>